<dbReference type="Proteomes" id="UP000321222">
    <property type="component" value="Chromosome"/>
</dbReference>
<evidence type="ECO:0000313" key="1">
    <source>
        <dbReference type="EMBL" id="QEE51048.1"/>
    </source>
</evidence>
<gene>
    <name evidence="1" type="ORF">FUA48_16130</name>
</gene>
<accession>A0A5B9FZ25</accession>
<dbReference type="EMBL" id="CP042831">
    <property type="protein sequence ID" value="QEE51048.1"/>
    <property type="molecule type" value="Genomic_DNA"/>
</dbReference>
<dbReference type="InterPro" id="IPR009752">
    <property type="entry name" value="Phage_Mu_GpJ"/>
</dbReference>
<dbReference type="KEGG" id="fak:FUA48_16130"/>
<organism evidence="1 2">
    <name type="scientific">Flavobacterium alkalisoli</name>
    <dbReference type="NCBI Taxonomy" id="2602769"/>
    <lineage>
        <taxon>Bacteria</taxon>
        <taxon>Pseudomonadati</taxon>
        <taxon>Bacteroidota</taxon>
        <taxon>Flavobacteriia</taxon>
        <taxon>Flavobacteriales</taxon>
        <taxon>Flavobacteriaceae</taxon>
        <taxon>Flavobacterium</taxon>
    </lineage>
</organism>
<dbReference type="AlphaFoldDB" id="A0A5B9FZ25"/>
<dbReference type="Pfam" id="PF07030">
    <property type="entry name" value="Phage_Mu_Gp36"/>
    <property type="match status" value="1"/>
</dbReference>
<protein>
    <submittedName>
        <fullName evidence="1">DUF1320 domain-containing protein</fullName>
    </submittedName>
</protein>
<reference evidence="1 2" key="1">
    <citation type="submission" date="2019-08" db="EMBL/GenBank/DDBJ databases">
        <title>Flavobacterium alkalisoli sp. nov., isolated from rhizosphere soil of Suaeda salsa.</title>
        <authorList>
            <person name="Sun J.-Q."/>
            <person name="Xu L."/>
        </authorList>
    </citation>
    <scope>NUCLEOTIDE SEQUENCE [LARGE SCALE GENOMIC DNA]</scope>
    <source>
        <strain evidence="1 2">XS-5</strain>
    </source>
</reference>
<dbReference type="OrthoDB" id="881590at2"/>
<proteinExistence type="predicted"/>
<evidence type="ECO:0000313" key="2">
    <source>
        <dbReference type="Proteomes" id="UP000321222"/>
    </source>
</evidence>
<name>A0A5B9FZ25_9FLAO</name>
<sequence length="149" mass="16911">MARFLNDTDYTAIVRNEIKAALLSNYNDAKLHTAENMAVSQIKKYIAGKHPVDKVFVNYDSNDPGATDGRDAYIVMLTIDLTLYHLYSSTAPNLIPKHRSERYGDALEWLKGVAKGDFVPDLPLYENESGDEMINIKIRSARQSEDQKW</sequence>
<keyword evidence="2" id="KW-1185">Reference proteome</keyword>
<dbReference type="RefSeq" id="WP_147584487.1">
    <property type="nucleotide sequence ID" value="NZ_CP042831.1"/>
</dbReference>